<dbReference type="EMBL" id="FR854086">
    <property type="protein sequence ID" value="CCA85143.1"/>
    <property type="molecule type" value="Genomic_DNA"/>
</dbReference>
<feature type="region of interest" description="Disordered" evidence="1">
    <location>
        <begin position="75"/>
        <end position="95"/>
    </location>
</feature>
<gene>
    <name evidence="2" type="ORF">RALSY_11144</name>
</gene>
<evidence type="ECO:0000256" key="1">
    <source>
        <dbReference type="SAM" id="MobiDB-lite"/>
    </source>
</evidence>
<dbReference type="RefSeq" id="WP_197333434.1">
    <property type="nucleotide sequence ID" value="NZ_CP115944.1"/>
</dbReference>
<accession>G3A1N8</accession>
<proteinExistence type="predicted"/>
<protein>
    <recommendedName>
        <fullName evidence="3">MobC</fullName>
    </recommendedName>
</protein>
<organism evidence="2">
    <name type="scientific">Ralstonia syzygii R24</name>
    <dbReference type="NCBI Taxonomy" id="907261"/>
    <lineage>
        <taxon>Bacteria</taxon>
        <taxon>Pseudomonadati</taxon>
        <taxon>Pseudomonadota</taxon>
        <taxon>Betaproteobacteria</taxon>
        <taxon>Burkholderiales</taxon>
        <taxon>Burkholderiaceae</taxon>
        <taxon>Ralstonia</taxon>
        <taxon>Ralstonia solanacearum species complex</taxon>
    </lineage>
</organism>
<sequence>MARKGRFTVGQIKTILAKLDDEFPPLTPEEIQANKVSEKRKAADRKKREEVATVCAEVQTLKGGGMTLQQIAEVLRGESTGDDTPAPRRHLRNTQ</sequence>
<dbReference type="AlphaFoldDB" id="G3A1N8"/>
<evidence type="ECO:0008006" key="3">
    <source>
        <dbReference type="Google" id="ProtNLM"/>
    </source>
</evidence>
<reference evidence="2" key="2">
    <citation type="submission" date="2011-04" db="EMBL/GenBank/DDBJ databases">
        <authorList>
            <person name="Genoscope - CEA"/>
        </authorList>
    </citation>
    <scope>NUCLEOTIDE SEQUENCE</scope>
    <source>
        <strain evidence="2">R24</strain>
    </source>
</reference>
<name>G3A1N8_9RALS</name>
<evidence type="ECO:0000313" key="2">
    <source>
        <dbReference type="EMBL" id="CCA85143.1"/>
    </source>
</evidence>
<reference evidence="2" key="1">
    <citation type="journal article" date="2011" name="PLoS ONE">
        <title>Ralstonia syzygii, the Blood Disease Bacterium and some Asian R. solanacearum strains form a single genomic species despite divergent lifestyles.</title>
        <authorList>
            <person name="Remenant B."/>
            <person name="de Cambiaire J.C."/>
            <person name="Cellier G."/>
            <person name="Jacobs J.M."/>
            <person name="Mangenot S."/>
            <person name="Barbe V."/>
            <person name="Lajus A."/>
            <person name="Vallenet D."/>
            <person name="Medigue C."/>
            <person name="Fegan M."/>
            <person name="Allen C."/>
            <person name="Prior P."/>
        </authorList>
    </citation>
    <scope>NUCLEOTIDE SEQUENCE</scope>
    <source>
        <strain evidence="2">R24</strain>
    </source>
</reference>